<name>A0A495WHI6_9BACT</name>
<evidence type="ECO:0000313" key="2">
    <source>
        <dbReference type="Proteomes" id="UP000269493"/>
    </source>
</evidence>
<gene>
    <name evidence="1" type="ORF">BC742_0244</name>
</gene>
<sequence length="341" mass="39117">MSGLINTFGINWTELKMENSKLESVVIVTDDIAPSFCYYDSKTKMTGLMPIDVLKDSINFCERGGYAATVLYSARISEEHLKLLDGFAHIKVLDIDTLKFCLPDPENDIIIVELGKFQNLDTLQGKKYNIILRMDLEEAKQLPMLIYQYHHYFRRLNVLFKNVGSATESALNQFRIDIEPLKNVIYDLLVSGNAFEFNMVTDRMVLDSVNSCDAGIKHLTIAPNGCFYVCPAFYYEDEDHAVGSLNTGINIPNSHLLTIQYSALCRICDSYQCRRCVFLNKKMTHEVNTPSHQQCVLSHHERNLSGILLQKLQSKHFFSHIKNIPPLYYLDPLDYYQDIVK</sequence>
<evidence type="ECO:0000313" key="1">
    <source>
        <dbReference type="EMBL" id="RKT61202.1"/>
    </source>
</evidence>
<organism evidence="1 2">
    <name type="scientific">Coprobacter fastidiosus NSB1 = JCM 33896</name>
    <dbReference type="NCBI Taxonomy" id="1349822"/>
    <lineage>
        <taxon>Bacteria</taxon>
        <taxon>Pseudomonadati</taxon>
        <taxon>Bacteroidota</taxon>
        <taxon>Bacteroidia</taxon>
        <taxon>Bacteroidales</taxon>
        <taxon>Barnesiellaceae</taxon>
        <taxon>Coprobacter</taxon>
    </lineage>
</organism>
<comment type="caution">
    <text evidence="1">The sequence shown here is derived from an EMBL/GenBank/DDBJ whole genome shotgun (WGS) entry which is preliminary data.</text>
</comment>
<accession>A0A495WHI6</accession>
<proteinExistence type="predicted"/>
<reference evidence="1 2" key="1">
    <citation type="submission" date="2018-10" db="EMBL/GenBank/DDBJ databases">
        <title>Genomic Encyclopedia of Archaeal and Bacterial Type Strains, Phase II (KMG-II): from individual species to whole genera.</title>
        <authorList>
            <person name="Goeker M."/>
        </authorList>
    </citation>
    <scope>NUCLEOTIDE SEQUENCE [LARGE SCALE GENOMIC DNA]</scope>
    <source>
        <strain evidence="1 2">NSB1</strain>
    </source>
</reference>
<dbReference type="InterPro" id="IPR026401">
    <property type="entry name" value="CXXX_matur"/>
</dbReference>
<dbReference type="AlphaFoldDB" id="A0A495WHI6"/>
<dbReference type="EMBL" id="RBXN01000001">
    <property type="protein sequence ID" value="RKT61202.1"/>
    <property type="molecule type" value="Genomic_DNA"/>
</dbReference>
<protein>
    <submittedName>
        <fullName evidence="1">CXXX repeat peptide maturase</fullName>
    </submittedName>
</protein>
<keyword evidence="2" id="KW-1185">Reference proteome</keyword>
<dbReference type="NCBIfam" id="TIGR04119">
    <property type="entry name" value="CXXX_matur"/>
    <property type="match status" value="1"/>
</dbReference>
<dbReference type="Proteomes" id="UP000269493">
    <property type="component" value="Unassembled WGS sequence"/>
</dbReference>